<name>A0A9W7BBD5_9STRA</name>
<dbReference type="GO" id="GO:0004817">
    <property type="term" value="F:cysteine-tRNA ligase activity"/>
    <property type="evidence" value="ECO:0007669"/>
    <property type="project" value="UniProtKB-EC"/>
</dbReference>
<evidence type="ECO:0000256" key="2">
    <source>
        <dbReference type="ARBA" id="ARBA00012832"/>
    </source>
</evidence>
<dbReference type="InterPro" id="IPR009080">
    <property type="entry name" value="tRNAsynth_Ia_anticodon-bd"/>
</dbReference>
<evidence type="ECO:0000313" key="15">
    <source>
        <dbReference type="Proteomes" id="UP001165085"/>
    </source>
</evidence>
<dbReference type="AlphaFoldDB" id="A0A9W7BBD5"/>
<dbReference type="Pfam" id="PF01406">
    <property type="entry name" value="tRNA-synt_1e"/>
    <property type="match status" value="1"/>
</dbReference>
<dbReference type="GO" id="GO:0046872">
    <property type="term" value="F:metal ion binding"/>
    <property type="evidence" value="ECO:0007669"/>
    <property type="project" value="UniProtKB-KW"/>
</dbReference>
<dbReference type="NCBIfam" id="TIGR00435">
    <property type="entry name" value="cysS"/>
    <property type="match status" value="1"/>
</dbReference>
<evidence type="ECO:0000256" key="4">
    <source>
        <dbReference type="ARBA" id="ARBA00022723"/>
    </source>
</evidence>
<gene>
    <name evidence="14" type="ORF">TrST_g4358</name>
</gene>
<dbReference type="SUPFAM" id="SSF52374">
    <property type="entry name" value="Nucleotidylyl transferase"/>
    <property type="match status" value="1"/>
</dbReference>
<evidence type="ECO:0000256" key="7">
    <source>
        <dbReference type="ARBA" id="ARBA00022840"/>
    </source>
</evidence>
<dbReference type="GO" id="GO:0005524">
    <property type="term" value="F:ATP binding"/>
    <property type="evidence" value="ECO:0007669"/>
    <property type="project" value="UniProtKB-KW"/>
</dbReference>
<dbReference type="Gene3D" id="3.40.50.620">
    <property type="entry name" value="HUPs"/>
    <property type="match status" value="1"/>
</dbReference>
<evidence type="ECO:0000259" key="13">
    <source>
        <dbReference type="Pfam" id="PF01406"/>
    </source>
</evidence>
<dbReference type="HAMAP" id="MF_00041">
    <property type="entry name" value="Cys_tRNA_synth"/>
    <property type="match status" value="1"/>
</dbReference>
<proteinExistence type="inferred from homology"/>
<comment type="caution">
    <text evidence="14">The sequence shown here is derived from an EMBL/GenBank/DDBJ whole genome shotgun (WGS) entry which is preliminary data.</text>
</comment>
<feature type="domain" description="tRNA synthetases class I catalytic" evidence="13">
    <location>
        <begin position="59"/>
        <end position="371"/>
    </location>
</feature>
<dbReference type="SUPFAM" id="SSF47323">
    <property type="entry name" value="Anticodon-binding domain of a subclass of class I aminoacyl-tRNA synthetases"/>
    <property type="match status" value="1"/>
</dbReference>
<dbReference type="PANTHER" id="PTHR10890">
    <property type="entry name" value="CYSTEINYL-TRNA SYNTHETASE"/>
    <property type="match status" value="1"/>
</dbReference>
<reference evidence="15" key="1">
    <citation type="journal article" date="2023" name="Commun. Biol.">
        <title>Genome analysis of Parmales, the sister group of diatoms, reveals the evolutionary specialization of diatoms from phago-mixotrophs to photoautotrophs.</title>
        <authorList>
            <person name="Ban H."/>
            <person name="Sato S."/>
            <person name="Yoshikawa S."/>
            <person name="Yamada K."/>
            <person name="Nakamura Y."/>
            <person name="Ichinomiya M."/>
            <person name="Sato N."/>
            <person name="Blanc-Mathieu R."/>
            <person name="Endo H."/>
            <person name="Kuwata A."/>
            <person name="Ogata H."/>
        </authorList>
    </citation>
    <scope>NUCLEOTIDE SEQUENCE [LARGE SCALE GENOMIC DNA]</scope>
    <source>
        <strain evidence="15">NIES 3701</strain>
    </source>
</reference>
<evidence type="ECO:0000256" key="11">
    <source>
        <dbReference type="SAM" id="Coils"/>
    </source>
</evidence>
<keyword evidence="9" id="KW-0030">Aminoacyl-tRNA synthetase</keyword>
<evidence type="ECO:0000256" key="9">
    <source>
        <dbReference type="ARBA" id="ARBA00023146"/>
    </source>
</evidence>
<keyword evidence="15" id="KW-1185">Reference proteome</keyword>
<sequence length="663" mass="74573">MSSFINGCPPATDPPGTPLTFTGPGMPPWTLPLQSSRPSLKILNSLTKTKVDFKTLTGSNNVRWYMCGPTVYDASHMGHARTYLGFDIIRRILEGYFRYDVSLVMNITDIDDKIIKRSNERGIEFTELARHWEVEYLKDMEDLGVLKPDVMTRVSEFMPEITEYIERIIEKGFAYEANGSVYFDVNSFHGDERHCYCKLLPTGMGNAELLAEGEGVLSGASDFVNEKKASNDFALWKKSKEGEPSWDSPFGQGRPGWHIECSVMASDIFKKMGTEDGKMDIHSGGVDLKFPHHDNEMAQAEAESGCGQWVNYFVHAGHLHIKGFKMSKSLKNFITIQQALEQNSARQIRMCFLLHKYNDPMDYGDETMSHAVVTEGNFNKFFLNVKAVLRGEHKDDVAKWGEEETKLGNAIDECKESTHEALCDDFDTPKVMASLQGLVNATNLYLQAKDEQKVKPVVLVVRSAGVYVTRIFKVFGLIPEGAEIGFPLGGGEGGASKEDLLAPFLDAVLDFRSSIRLAARNKEFEELLKLCDGLRDDVLPGLGVQLEDKEGTKGVWKLANPEDIKRQKEQKELEVQRKASEKAAREKEAAEKEKLNLVPPSDFLRQLTLDDAKTLKYSKFGEDGMPTHNNEGEELNKNQMKKAKKEFEGQKKKYEKAIAKQQK</sequence>
<keyword evidence="7" id="KW-0067">ATP-binding</keyword>
<dbReference type="FunFam" id="3.40.50.620:FF:000027">
    <property type="entry name" value="Cysteine--tRNA ligase, cytoplasmic"/>
    <property type="match status" value="1"/>
</dbReference>
<dbReference type="Proteomes" id="UP001165085">
    <property type="component" value="Unassembled WGS sequence"/>
</dbReference>
<dbReference type="GO" id="GO:0006423">
    <property type="term" value="P:cysteinyl-tRNA aminoacylation"/>
    <property type="evidence" value="ECO:0007669"/>
    <property type="project" value="InterPro"/>
</dbReference>
<protein>
    <recommendedName>
        <fullName evidence="2">cysteine--tRNA ligase</fullName>
        <ecNumber evidence="2">6.1.1.16</ecNumber>
    </recommendedName>
    <alternativeName>
        <fullName evidence="10">Cysteinyl-tRNA synthetase</fullName>
    </alternativeName>
</protein>
<evidence type="ECO:0000256" key="5">
    <source>
        <dbReference type="ARBA" id="ARBA00022741"/>
    </source>
</evidence>
<dbReference type="PANTHER" id="PTHR10890:SF3">
    <property type="entry name" value="CYSTEINE--TRNA LIGASE, CYTOPLASMIC"/>
    <property type="match status" value="1"/>
</dbReference>
<dbReference type="PRINTS" id="PR00983">
    <property type="entry name" value="TRNASYNTHCYS"/>
</dbReference>
<dbReference type="InterPro" id="IPR032678">
    <property type="entry name" value="tRNA-synt_1_cat_dom"/>
</dbReference>
<organism evidence="14 15">
    <name type="scientific">Triparma strigata</name>
    <dbReference type="NCBI Taxonomy" id="1606541"/>
    <lineage>
        <taxon>Eukaryota</taxon>
        <taxon>Sar</taxon>
        <taxon>Stramenopiles</taxon>
        <taxon>Ochrophyta</taxon>
        <taxon>Bolidophyceae</taxon>
        <taxon>Parmales</taxon>
        <taxon>Triparmaceae</taxon>
        <taxon>Triparma</taxon>
    </lineage>
</organism>
<accession>A0A9W7BBD5</accession>
<evidence type="ECO:0000313" key="14">
    <source>
        <dbReference type="EMBL" id="GMH83364.1"/>
    </source>
</evidence>
<keyword evidence="3" id="KW-0436">Ligase</keyword>
<evidence type="ECO:0000256" key="12">
    <source>
        <dbReference type="SAM" id="MobiDB-lite"/>
    </source>
</evidence>
<evidence type="ECO:0000256" key="6">
    <source>
        <dbReference type="ARBA" id="ARBA00022833"/>
    </source>
</evidence>
<dbReference type="OrthoDB" id="438179at2759"/>
<evidence type="ECO:0000256" key="10">
    <source>
        <dbReference type="ARBA" id="ARBA00031499"/>
    </source>
</evidence>
<keyword evidence="11" id="KW-0175">Coiled coil</keyword>
<feature type="coiled-coil region" evidence="11">
    <location>
        <begin position="630"/>
        <end position="660"/>
    </location>
</feature>
<keyword evidence="8" id="KW-0648">Protein biosynthesis</keyword>
<dbReference type="InterPro" id="IPR014729">
    <property type="entry name" value="Rossmann-like_a/b/a_fold"/>
</dbReference>
<evidence type="ECO:0000256" key="1">
    <source>
        <dbReference type="ARBA" id="ARBA00001947"/>
    </source>
</evidence>
<dbReference type="InterPro" id="IPR015803">
    <property type="entry name" value="Cys-tRNA-ligase"/>
</dbReference>
<keyword evidence="6" id="KW-0862">Zinc</keyword>
<dbReference type="GO" id="GO:0005737">
    <property type="term" value="C:cytoplasm"/>
    <property type="evidence" value="ECO:0007669"/>
    <property type="project" value="TreeGrafter"/>
</dbReference>
<comment type="cofactor">
    <cofactor evidence="1">
        <name>Zn(2+)</name>
        <dbReference type="ChEBI" id="CHEBI:29105"/>
    </cofactor>
</comment>
<keyword evidence="4" id="KW-0479">Metal-binding</keyword>
<dbReference type="CDD" id="cd00672">
    <property type="entry name" value="CysRS_core"/>
    <property type="match status" value="1"/>
</dbReference>
<dbReference type="EC" id="6.1.1.16" evidence="2"/>
<feature type="coiled-coil region" evidence="11">
    <location>
        <begin position="566"/>
        <end position="593"/>
    </location>
</feature>
<keyword evidence="5" id="KW-0547">Nucleotide-binding</keyword>
<dbReference type="InterPro" id="IPR024909">
    <property type="entry name" value="Cys-tRNA/MSH_ligase"/>
</dbReference>
<dbReference type="EMBL" id="BRXY01000280">
    <property type="protein sequence ID" value="GMH83364.1"/>
    <property type="molecule type" value="Genomic_DNA"/>
</dbReference>
<evidence type="ECO:0000256" key="8">
    <source>
        <dbReference type="ARBA" id="ARBA00022917"/>
    </source>
</evidence>
<feature type="region of interest" description="Disordered" evidence="12">
    <location>
        <begin position="1"/>
        <end position="21"/>
    </location>
</feature>
<dbReference type="Gene3D" id="1.20.120.1910">
    <property type="entry name" value="Cysteine-tRNA ligase, C-terminal anti-codon recognition domain"/>
    <property type="match status" value="1"/>
</dbReference>
<evidence type="ECO:0000256" key="3">
    <source>
        <dbReference type="ARBA" id="ARBA00022598"/>
    </source>
</evidence>